<accession>A0ACB5TC52</accession>
<gene>
    <name evidence="1" type="ORF">Amon02_000731500</name>
</gene>
<dbReference type="Proteomes" id="UP001165064">
    <property type="component" value="Unassembled WGS sequence"/>
</dbReference>
<proteinExistence type="predicted"/>
<keyword evidence="2" id="KW-1185">Reference proteome</keyword>
<comment type="caution">
    <text evidence="1">The sequence shown here is derived from an EMBL/GenBank/DDBJ whole genome shotgun (WGS) entry which is preliminary data.</text>
</comment>
<evidence type="ECO:0000313" key="2">
    <source>
        <dbReference type="Proteomes" id="UP001165064"/>
    </source>
</evidence>
<reference evidence="1" key="1">
    <citation type="submission" date="2023-04" db="EMBL/GenBank/DDBJ databases">
        <title>Ambrosiozyma monospora NBRC 10751.</title>
        <authorList>
            <person name="Ichikawa N."/>
            <person name="Sato H."/>
            <person name="Tonouchi N."/>
        </authorList>
    </citation>
    <scope>NUCLEOTIDE SEQUENCE</scope>
    <source>
        <strain evidence="1">NBRC 10751</strain>
    </source>
</reference>
<organism evidence="1 2">
    <name type="scientific">Ambrosiozyma monospora</name>
    <name type="common">Yeast</name>
    <name type="synonym">Endomycopsis monosporus</name>
    <dbReference type="NCBI Taxonomy" id="43982"/>
    <lineage>
        <taxon>Eukaryota</taxon>
        <taxon>Fungi</taxon>
        <taxon>Dikarya</taxon>
        <taxon>Ascomycota</taxon>
        <taxon>Saccharomycotina</taxon>
        <taxon>Pichiomycetes</taxon>
        <taxon>Pichiales</taxon>
        <taxon>Pichiaceae</taxon>
        <taxon>Ambrosiozyma</taxon>
    </lineage>
</organism>
<protein>
    <submittedName>
        <fullName evidence="1">Unnamed protein product</fullName>
    </submittedName>
</protein>
<evidence type="ECO:0000313" key="1">
    <source>
        <dbReference type="EMBL" id="GME85040.1"/>
    </source>
</evidence>
<name>A0ACB5TC52_AMBMO</name>
<sequence>MLQNLQSLKTLCLSGDSLDASFLSMILPSNLKTLEVKTKELPQIYNMKDLRDLKEVNIHFIFDVRQMPFRDDFKRVQLSIDRLPSTINKLKMSGFIETTKQFSFKNLAGLKILHIGSCDFDSSSLISLRSLTVSEKQIPTIFGSSIFGYQESKDPFKFTRSGQNISPSPLVERLESLTIFMNYEGFTLHAFDFWRSFILPLGNLLELTIHQFRLSSNMVIEEYPPHLVFLQLDFEKEIAWGEVVLHGFDKTLRYIHLEGSGYVTLKQERNSKTLTLSQDRLDERFTEVDHTIIQDHVFRGVRNVKIVLCVGLRLYV</sequence>
<dbReference type="EMBL" id="BSXS01006056">
    <property type="protein sequence ID" value="GME85040.1"/>
    <property type="molecule type" value="Genomic_DNA"/>
</dbReference>